<dbReference type="AlphaFoldDB" id="A0A8S4QQ70"/>
<comment type="caution">
    <text evidence="1">The sequence shown here is derived from an EMBL/GenBank/DDBJ whole genome shotgun (WGS) entry which is preliminary data.</text>
</comment>
<accession>A0A8S4QQ70</accession>
<protein>
    <submittedName>
        <fullName evidence="1">Jg4276 protein</fullName>
    </submittedName>
</protein>
<keyword evidence="2" id="KW-1185">Reference proteome</keyword>
<organism evidence="1 2">
    <name type="scientific">Pararge aegeria aegeria</name>
    <dbReference type="NCBI Taxonomy" id="348720"/>
    <lineage>
        <taxon>Eukaryota</taxon>
        <taxon>Metazoa</taxon>
        <taxon>Ecdysozoa</taxon>
        <taxon>Arthropoda</taxon>
        <taxon>Hexapoda</taxon>
        <taxon>Insecta</taxon>
        <taxon>Pterygota</taxon>
        <taxon>Neoptera</taxon>
        <taxon>Endopterygota</taxon>
        <taxon>Lepidoptera</taxon>
        <taxon>Glossata</taxon>
        <taxon>Ditrysia</taxon>
        <taxon>Papilionoidea</taxon>
        <taxon>Nymphalidae</taxon>
        <taxon>Satyrinae</taxon>
        <taxon>Satyrini</taxon>
        <taxon>Parargina</taxon>
        <taxon>Pararge</taxon>
    </lineage>
</organism>
<reference evidence="1" key="1">
    <citation type="submission" date="2022-03" db="EMBL/GenBank/DDBJ databases">
        <authorList>
            <person name="Lindestad O."/>
        </authorList>
    </citation>
    <scope>NUCLEOTIDE SEQUENCE</scope>
</reference>
<evidence type="ECO:0000313" key="2">
    <source>
        <dbReference type="Proteomes" id="UP000838756"/>
    </source>
</evidence>
<dbReference type="OrthoDB" id="331948at2759"/>
<sequence length="81" mass="9497">MIAQWITGFIKNYTEVEGWVLQKAKYRRRAAGLPAFVYPYDLGWRENIKLLLAKDFDGLWWPVRKGCSPKEMMVRTCSNPS</sequence>
<evidence type="ECO:0000313" key="1">
    <source>
        <dbReference type="EMBL" id="CAH2211539.1"/>
    </source>
</evidence>
<gene>
    <name evidence="1" type="primary">jg4276</name>
    <name evidence="1" type="ORF">PAEG_LOCUS3353</name>
</gene>
<name>A0A8S4QQ70_9NEOP</name>
<dbReference type="EMBL" id="CAKXAJ010010704">
    <property type="protein sequence ID" value="CAH2211539.1"/>
    <property type="molecule type" value="Genomic_DNA"/>
</dbReference>
<proteinExistence type="predicted"/>
<dbReference type="Proteomes" id="UP000838756">
    <property type="component" value="Unassembled WGS sequence"/>
</dbReference>